<comment type="caution">
    <text evidence="8">The sequence shown here is derived from an EMBL/GenBank/DDBJ whole genome shotgun (WGS) entry which is preliminary data.</text>
</comment>
<gene>
    <name evidence="8" type="ORF">GKA01_11690</name>
</gene>
<evidence type="ECO:0000313" key="9">
    <source>
        <dbReference type="Proteomes" id="UP000321079"/>
    </source>
</evidence>
<dbReference type="Pfam" id="PF09335">
    <property type="entry name" value="VTT_dom"/>
    <property type="match status" value="1"/>
</dbReference>
<name>A0A511B8H4_9PROT</name>
<evidence type="ECO:0000313" key="8">
    <source>
        <dbReference type="EMBL" id="GEK95972.1"/>
    </source>
</evidence>
<keyword evidence="2" id="KW-1003">Cell membrane</keyword>
<evidence type="ECO:0000256" key="1">
    <source>
        <dbReference type="ARBA" id="ARBA00004651"/>
    </source>
</evidence>
<evidence type="ECO:0000256" key="5">
    <source>
        <dbReference type="ARBA" id="ARBA00023136"/>
    </source>
</evidence>
<feature type="transmembrane region" description="Helical" evidence="6">
    <location>
        <begin position="140"/>
        <end position="162"/>
    </location>
</feature>
<sequence length="202" mass="21972">MRNRRLNVRETFPAVIAIGPAMASQPVWLKAATIIVGTFILEDVATVLSAVAARADAVSIPVALGALYFGVAIGDLGLYGLGAAGGRWPYLRRFLTLPKRERTQDWFRSNVIRVVAISRFVPGARLPLYTACGFFRAPLVPFAMTAVLATLVWTTCLFLLAMRVGGWLLAHQGGWRWAGLAGFVLCIVVVGRLIARFQTVSQ</sequence>
<evidence type="ECO:0000256" key="3">
    <source>
        <dbReference type="ARBA" id="ARBA00022692"/>
    </source>
</evidence>
<dbReference type="InterPro" id="IPR051311">
    <property type="entry name" value="DedA_domain"/>
</dbReference>
<dbReference type="AlphaFoldDB" id="A0A511B8H4"/>
<keyword evidence="4 6" id="KW-1133">Transmembrane helix</keyword>
<feature type="transmembrane region" description="Helical" evidence="6">
    <location>
        <begin position="33"/>
        <end position="53"/>
    </location>
</feature>
<dbReference type="GO" id="GO:0005886">
    <property type="term" value="C:plasma membrane"/>
    <property type="evidence" value="ECO:0007669"/>
    <property type="project" value="UniProtKB-SubCell"/>
</dbReference>
<dbReference type="PANTHER" id="PTHR42709:SF6">
    <property type="entry name" value="UNDECAPRENYL PHOSPHATE TRANSPORTER A"/>
    <property type="match status" value="1"/>
</dbReference>
<dbReference type="EMBL" id="BJVA01000005">
    <property type="protein sequence ID" value="GEK95972.1"/>
    <property type="molecule type" value="Genomic_DNA"/>
</dbReference>
<organism evidence="8 9">
    <name type="scientific">Gluconobacter kanchanaburiensis NBRC 103587</name>
    <dbReference type="NCBI Taxonomy" id="1307948"/>
    <lineage>
        <taxon>Bacteria</taxon>
        <taxon>Pseudomonadati</taxon>
        <taxon>Pseudomonadota</taxon>
        <taxon>Alphaproteobacteria</taxon>
        <taxon>Acetobacterales</taxon>
        <taxon>Acetobacteraceae</taxon>
        <taxon>Gluconobacter</taxon>
    </lineage>
</organism>
<evidence type="ECO:0000256" key="6">
    <source>
        <dbReference type="SAM" id="Phobius"/>
    </source>
</evidence>
<evidence type="ECO:0000256" key="4">
    <source>
        <dbReference type="ARBA" id="ARBA00022989"/>
    </source>
</evidence>
<feature type="domain" description="VTT" evidence="7">
    <location>
        <begin position="59"/>
        <end position="158"/>
    </location>
</feature>
<accession>A0A511B8H4</accession>
<keyword evidence="9" id="KW-1185">Reference proteome</keyword>
<evidence type="ECO:0000256" key="2">
    <source>
        <dbReference type="ARBA" id="ARBA00022475"/>
    </source>
</evidence>
<evidence type="ECO:0000259" key="7">
    <source>
        <dbReference type="Pfam" id="PF09335"/>
    </source>
</evidence>
<proteinExistence type="predicted"/>
<comment type="subcellular location">
    <subcellularLocation>
        <location evidence="1">Cell membrane</location>
        <topology evidence="1">Multi-pass membrane protein</topology>
    </subcellularLocation>
</comment>
<dbReference type="InterPro" id="IPR032816">
    <property type="entry name" value="VTT_dom"/>
</dbReference>
<reference evidence="8 9" key="1">
    <citation type="submission" date="2019-07" db="EMBL/GenBank/DDBJ databases">
        <title>Whole genome shotgun sequence of Gluconobacter kanchanaburiensis NBRC 103587.</title>
        <authorList>
            <person name="Hosoyama A."/>
            <person name="Uohara A."/>
            <person name="Ohji S."/>
            <person name="Ichikawa N."/>
        </authorList>
    </citation>
    <scope>NUCLEOTIDE SEQUENCE [LARGE SCALE GENOMIC DNA]</scope>
    <source>
        <strain evidence="8 9">NBRC 103587</strain>
    </source>
</reference>
<dbReference type="PANTHER" id="PTHR42709">
    <property type="entry name" value="ALKALINE PHOSPHATASE LIKE PROTEIN"/>
    <property type="match status" value="1"/>
</dbReference>
<keyword evidence="5 6" id="KW-0472">Membrane</keyword>
<dbReference type="Proteomes" id="UP000321079">
    <property type="component" value="Unassembled WGS sequence"/>
</dbReference>
<keyword evidence="3 6" id="KW-0812">Transmembrane</keyword>
<feature type="transmembrane region" description="Helical" evidence="6">
    <location>
        <begin position="174"/>
        <end position="195"/>
    </location>
</feature>
<feature type="transmembrane region" description="Helical" evidence="6">
    <location>
        <begin position="65"/>
        <end position="90"/>
    </location>
</feature>
<protein>
    <recommendedName>
        <fullName evidence="7">VTT domain-containing protein</fullName>
    </recommendedName>
</protein>